<proteinExistence type="inferred from homology"/>
<dbReference type="OrthoDB" id="74201at2759"/>
<sequence>MSLRDANIIIIEVSRTTVRAGLGLFDLLKTPSVDIPARVGLRRSSLHENGQDENLASTSASTSRATSLFPQSSHPSAAVKDYLVGTQLDEALAEGQDIIVSWPFADGNVSDWTQAEAIWKYILFTALQRRRVQNESPVILSIPTESTNRNSAERICQIFFERFNVPGFALLERPIAHLYAASIHGLSGVIVDIGDEVTDITPIYDGFIQQHAKDSVKIGMRHCEEYLVGLLKTNTSVMNALAPAGTDVNQEQLHQTLLELVRQLWREDTIKIPSDGETAVQEDEGVTDIAAVVVAGREKAVIESGMKKKLTAKASAAEQARAREIEALDLITVEFKGQSLTLGKERHRFCEPLFDPSLVARSAISAKVQADRPPPLQDHVGHCVGRTDVDCRQYIWQGLIVTGPITRHVKGAGIGVALQSRLAPFIAGPEIQSDVQARSIRVLNVPDYYAEYRETGNGYSAFLGSSITAKIVFSQDPNSKNFVSKADYTAKGPHSIIEMTPAFL</sequence>
<dbReference type="InParanoid" id="A0A409V9J2"/>
<feature type="region of interest" description="Disordered" evidence="2">
    <location>
        <begin position="46"/>
        <end position="73"/>
    </location>
</feature>
<dbReference type="Gene3D" id="3.90.640.10">
    <property type="entry name" value="Actin, Chain A, domain 4"/>
    <property type="match status" value="1"/>
</dbReference>
<comment type="similarity">
    <text evidence="1">Belongs to the actin family.</text>
</comment>
<protein>
    <recommendedName>
        <fullName evidence="5">Actin-related protein</fullName>
    </recommendedName>
</protein>
<evidence type="ECO:0000256" key="1">
    <source>
        <dbReference type="RuleBase" id="RU000487"/>
    </source>
</evidence>
<organism evidence="3 4">
    <name type="scientific">Panaeolus cyanescens</name>
    <dbReference type="NCBI Taxonomy" id="181874"/>
    <lineage>
        <taxon>Eukaryota</taxon>
        <taxon>Fungi</taxon>
        <taxon>Dikarya</taxon>
        <taxon>Basidiomycota</taxon>
        <taxon>Agaricomycotina</taxon>
        <taxon>Agaricomycetes</taxon>
        <taxon>Agaricomycetidae</taxon>
        <taxon>Agaricales</taxon>
        <taxon>Agaricineae</taxon>
        <taxon>Galeropsidaceae</taxon>
        <taxon>Panaeolus</taxon>
    </lineage>
</organism>
<evidence type="ECO:0000256" key="2">
    <source>
        <dbReference type="SAM" id="MobiDB-lite"/>
    </source>
</evidence>
<reference evidence="3 4" key="1">
    <citation type="journal article" date="2018" name="Evol. Lett.">
        <title>Horizontal gene cluster transfer increased hallucinogenic mushroom diversity.</title>
        <authorList>
            <person name="Reynolds H.T."/>
            <person name="Vijayakumar V."/>
            <person name="Gluck-Thaler E."/>
            <person name="Korotkin H.B."/>
            <person name="Matheny P.B."/>
            <person name="Slot J.C."/>
        </authorList>
    </citation>
    <scope>NUCLEOTIDE SEQUENCE [LARGE SCALE GENOMIC DNA]</scope>
    <source>
        <strain evidence="3 4">2629</strain>
    </source>
</reference>
<dbReference type="SUPFAM" id="SSF53067">
    <property type="entry name" value="Actin-like ATPase domain"/>
    <property type="match status" value="2"/>
</dbReference>
<gene>
    <name evidence="3" type="ORF">CVT24_005647</name>
</gene>
<evidence type="ECO:0008006" key="5">
    <source>
        <dbReference type="Google" id="ProtNLM"/>
    </source>
</evidence>
<dbReference type="AlphaFoldDB" id="A0A409V9J2"/>
<dbReference type="Proteomes" id="UP000284842">
    <property type="component" value="Unassembled WGS sequence"/>
</dbReference>
<dbReference type="InterPro" id="IPR043129">
    <property type="entry name" value="ATPase_NBD"/>
</dbReference>
<keyword evidence="4" id="KW-1185">Reference proteome</keyword>
<evidence type="ECO:0000313" key="3">
    <source>
        <dbReference type="EMBL" id="PPQ63382.1"/>
    </source>
</evidence>
<dbReference type="Pfam" id="PF00022">
    <property type="entry name" value="Actin"/>
    <property type="match status" value="1"/>
</dbReference>
<name>A0A409V9J2_9AGAR</name>
<dbReference type="Gene3D" id="3.30.420.40">
    <property type="match status" value="3"/>
</dbReference>
<dbReference type="STRING" id="181874.A0A409V9J2"/>
<comment type="caution">
    <text evidence="3">The sequence shown here is derived from an EMBL/GenBank/DDBJ whole genome shotgun (WGS) entry which is preliminary data.</text>
</comment>
<dbReference type="PANTHER" id="PTHR11937">
    <property type="entry name" value="ACTIN"/>
    <property type="match status" value="1"/>
</dbReference>
<dbReference type="EMBL" id="NHTK01006124">
    <property type="protein sequence ID" value="PPQ63382.1"/>
    <property type="molecule type" value="Genomic_DNA"/>
</dbReference>
<feature type="compositionally biased region" description="Low complexity" evidence="2">
    <location>
        <begin position="56"/>
        <end position="67"/>
    </location>
</feature>
<accession>A0A409V9J2</accession>
<dbReference type="SMART" id="SM00268">
    <property type="entry name" value="ACTIN"/>
    <property type="match status" value="1"/>
</dbReference>
<evidence type="ECO:0000313" key="4">
    <source>
        <dbReference type="Proteomes" id="UP000284842"/>
    </source>
</evidence>
<dbReference type="FunCoup" id="A0A409V9J2">
    <property type="interactions" value="13"/>
</dbReference>
<dbReference type="InterPro" id="IPR004000">
    <property type="entry name" value="Actin"/>
</dbReference>